<protein>
    <submittedName>
        <fullName evidence="1">Uncharacterized protein</fullName>
    </submittedName>
</protein>
<dbReference type="KEGG" id="msj:MSSAC_1010"/>
<proteinExistence type="predicted"/>
<evidence type="ECO:0000313" key="1">
    <source>
        <dbReference type="EMBL" id="AKB35600.1"/>
    </source>
</evidence>
<sequence>MLSVDENHYDSLPVKSKVKRAKMFVKLITILEISYFHNLEKVRDFVEIRMIEDDFEYMTIEELIILRDHGFLDNSKIYELFPEEFDYLEGVPVLMWDQL</sequence>
<dbReference type="Proteomes" id="UP000033123">
    <property type="component" value="Chromosome"/>
</dbReference>
<dbReference type="AlphaFoldDB" id="A0A0E3PLD8"/>
<evidence type="ECO:0000313" key="2">
    <source>
        <dbReference type="Proteomes" id="UP000033123"/>
    </source>
</evidence>
<dbReference type="HOGENOM" id="CLU_2313830_0_0_2"/>
<dbReference type="EMBL" id="CP009508">
    <property type="protein sequence ID" value="AKB35600.1"/>
    <property type="molecule type" value="Genomic_DNA"/>
</dbReference>
<dbReference type="STRING" id="1434118.MSSAC_1010"/>
<dbReference type="PATRIC" id="fig|1434118.4.peg.1302"/>
<accession>A0A0E3PLD8</accession>
<reference evidence="1 2" key="1">
    <citation type="submission" date="2014-07" db="EMBL/GenBank/DDBJ databases">
        <title>Methanogenic archaea and the global carbon cycle.</title>
        <authorList>
            <person name="Henriksen J.R."/>
            <person name="Luke J."/>
            <person name="Reinhart S."/>
            <person name="Benedict M.N."/>
            <person name="Youngblut N.D."/>
            <person name="Metcalf M.E."/>
            <person name="Whitaker R.J."/>
            <person name="Metcalf W.W."/>
        </authorList>
    </citation>
    <scope>NUCLEOTIDE SEQUENCE [LARGE SCALE GENOMIC DNA]</scope>
    <source>
        <strain evidence="1 2">C2J</strain>
    </source>
</reference>
<name>A0A0E3PLD8_9EURY</name>
<gene>
    <name evidence="1" type="ORF">MSSAC_1010</name>
</gene>
<organism evidence="1 2">
    <name type="scientific">Methanosarcina siciliae C2J</name>
    <dbReference type="NCBI Taxonomy" id="1434118"/>
    <lineage>
        <taxon>Archaea</taxon>
        <taxon>Methanobacteriati</taxon>
        <taxon>Methanobacteriota</taxon>
        <taxon>Stenosarchaea group</taxon>
        <taxon>Methanomicrobia</taxon>
        <taxon>Methanosarcinales</taxon>
        <taxon>Methanosarcinaceae</taxon>
        <taxon>Methanosarcina</taxon>
    </lineage>
</organism>